<dbReference type="GO" id="GO:0003729">
    <property type="term" value="F:mRNA binding"/>
    <property type="evidence" value="ECO:0007669"/>
    <property type="project" value="TreeGrafter"/>
</dbReference>
<proteinExistence type="predicted"/>
<feature type="domain" description="RRM" evidence="4">
    <location>
        <begin position="138"/>
        <end position="212"/>
    </location>
</feature>
<gene>
    <name evidence="5" type="ORF">EJ05DRAFT_473901</name>
</gene>
<evidence type="ECO:0000256" key="3">
    <source>
        <dbReference type="SAM" id="MobiDB-lite"/>
    </source>
</evidence>
<sequence>MAATKDKLSLDDMLKADRKKKKNEELFNSIRNKDRRTSAPGAGVVNSKRGGAGASLASRIGINKRSNSVQNLKTSARGGRSSQLARTNSTSNFERGNKLYAQLQSQSGSNIGQISSVTSPLGHTGEISIRGRASPPAYTVVASNFAPGTTASDIESVMSPFGDLKSCRLISAVPTVIAELAFSERSAAQNVIDYFNNKKADGRLLYVFLKDSVSNTHPSKPQSRPEVVRPNPQRDVMDVDMEDDQRNIQVRRADPSLQDGRYGFGDNNYTANGSGRRRDHTFQGSGLRSDDMIGRGRGFRRRGN</sequence>
<protein>
    <recommendedName>
        <fullName evidence="4">RRM domain-containing protein</fullName>
    </recommendedName>
</protein>
<reference evidence="5" key="1">
    <citation type="journal article" date="2020" name="Stud. Mycol.">
        <title>101 Dothideomycetes genomes: a test case for predicting lifestyles and emergence of pathogens.</title>
        <authorList>
            <person name="Haridas S."/>
            <person name="Albert R."/>
            <person name="Binder M."/>
            <person name="Bloem J."/>
            <person name="Labutti K."/>
            <person name="Salamov A."/>
            <person name="Andreopoulos B."/>
            <person name="Baker S."/>
            <person name="Barry K."/>
            <person name="Bills G."/>
            <person name="Bluhm B."/>
            <person name="Cannon C."/>
            <person name="Castanera R."/>
            <person name="Culley D."/>
            <person name="Daum C."/>
            <person name="Ezra D."/>
            <person name="Gonzalez J."/>
            <person name="Henrissat B."/>
            <person name="Kuo A."/>
            <person name="Liang C."/>
            <person name="Lipzen A."/>
            <person name="Lutzoni F."/>
            <person name="Magnuson J."/>
            <person name="Mondo S."/>
            <person name="Nolan M."/>
            <person name="Ohm R."/>
            <person name="Pangilinan J."/>
            <person name="Park H.-J."/>
            <person name="Ramirez L."/>
            <person name="Alfaro M."/>
            <person name="Sun H."/>
            <person name="Tritt A."/>
            <person name="Yoshinaga Y."/>
            <person name="Zwiers L.-H."/>
            <person name="Turgeon B."/>
            <person name="Goodwin S."/>
            <person name="Spatafora J."/>
            <person name="Crous P."/>
            <person name="Grigoriev I."/>
        </authorList>
    </citation>
    <scope>NUCLEOTIDE SEQUENCE</scope>
    <source>
        <strain evidence="5">CBS 121739</strain>
    </source>
</reference>
<evidence type="ECO:0000313" key="5">
    <source>
        <dbReference type="EMBL" id="KAF2761400.1"/>
    </source>
</evidence>
<feature type="region of interest" description="Disordered" evidence="3">
    <location>
        <begin position="72"/>
        <end position="91"/>
    </location>
</feature>
<dbReference type="InterPro" id="IPR035979">
    <property type="entry name" value="RBD_domain_sf"/>
</dbReference>
<keyword evidence="6" id="KW-1185">Reference proteome</keyword>
<organism evidence="5 6">
    <name type="scientific">Pseudovirgaria hyperparasitica</name>
    <dbReference type="NCBI Taxonomy" id="470096"/>
    <lineage>
        <taxon>Eukaryota</taxon>
        <taxon>Fungi</taxon>
        <taxon>Dikarya</taxon>
        <taxon>Ascomycota</taxon>
        <taxon>Pezizomycotina</taxon>
        <taxon>Dothideomycetes</taxon>
        <taxon>Dothideomycetes incertae sedis</taxon>
        <taxon>Acrospermales</taxon>
        <taxon>Acrospermaceae</taxon>
        <taxon>Pseudovirgaria</taxon>
    </lineage>
</organism>
<dbReference type="AlphaFoldDB" id="A0A6A6WH54"/>
<feature type="region of interest" description="Disordered" evidence="3">
    <location>
        <begin position="214"/>
        <end position="304"/>
    </location>
</feature>
<accession>A0A6A6WH54</accession>
<keyword evidence="1 2" id="KW-0694">RNA-binding</keyword>
<dbReference type="SMART" id="SM00360">
    <property type="entry name" value="RRM"/>
    <property type="match status" value="1"/>
</dbReference>
<dbReference type="InterPro" id="IPR051229">
    <property type="entry name" value="ALYREF_mRNA_export"/>
</dbReference>
<dbReference type="Gene3D" id="3.30.70.330">
    <property type="match status" value="1"/>
</dbReference>
<dbReference type="GeneID" id="54484545"/>
<dbReference type="PANTHER" id="PTHR19965:SF97">
    <property type="entry name" value="RRM DOMAIN-CONTAINING PROTEIN"/>
    <property type="match status" value="1"/>
</dbReference>
<dbReference type="PANTHER" id="PTHR19965">
    <property type="entry name" value="RNA AND EXPORT FACTOR BINDING PROTEIN"/>
    <property type="match status" value="1"/>
</dbReference>
<feature type="compositionally biased region" description="Basic and acidic residues" evidence="3">
    <location>
        <begin position="1"/>
        <end position="16"/>
    </location>
</feature>
<evidence type="ECO:0000256" key="1">
    <source>
        <dbReference type="ARBA" id="ARBA00022884"/>
    </source>
</evidence>
<feature type="region of interest" description="Disordered" evidence="3">
    <location>
        <begin position="1"/>
        <end position="50"/>
    </location>
</feature>
<dbReference type="InterPro" id="IPR012677">
    <property type="entry name" value="Nucleotide-bd_a/b_plait_sf"/>
</dbReference>
<dbReference type="RefSeq" id="XP_033603851.1">
    <property type="nucleotide sequence ID" value="XM_033743491.1"/>
</dbReference>
<dbReference type="Pfam" id="PF00076">
    <property type="entry name" value="RRM_1"/>
    <property type="match status" value="1"/>
</dbReference>
<dbReference type="Proteomes" id="UP000799437">
    <property type="component" value="Unassembled WGS sequence"/>
</dbReference>
<dbReference type="PROSITE" id="PS50102">
    <property type="entry name" value="RRM"/>
    <property type="match status" value="1"/>
</dbReference>
<evidence type="ECO:0000256" key="2">
    <source>
        <dbReference type="PROSITE-ProRule" id="PRU00176"/>
    </source>
</evidence>
<name>A0A6A6WH54_9PEZI</name>
<evidence type="ECO:0000259" key="4">
    <source>
        <dbReference type="PROSITE" id="PS50102"/>
    </source>
</evidence>
<dbReference type="EMBL" id="ML996567">
    <property type="protein sequence ID" value="KAF2761400.1"/>
    <property type="molecule type" value="Genomic_DNA"/>
</dbReference>
<dbReference type="OrthoDB" id="5374349at2759"/>
<dbReference type="SUPFAM" id="SSF54928">
    <property type="entry name" value="RNA-binding domain, RBD"/>
    <property type="match status" value="1"/>
</dbReference>
<evidence type="ECO:0000313" key="6">
    <source>
        <dbReference type="Proteomes" id="UP000799437"/>
    </source>
</evidence>
<dbReference type="GO" id="GO:0005634">
    <property type="term" value="C:nucleus"/>
    <property type="evidence" value="ECO:0007669"/>
    <property type="project" value="TreeGrafter"/>
</dbReference>
<dbReference type="InterPro" id="IPR000504">
    <property type="entry name" value="RRM_dom"/>
</dbReference>